<name>A0A5K3ETG3_MESCO</name>
<dbReference type="AlphaFoldDB" id="A0A5K3ETG3"/>
<accession>A0A5K3ETG3</accession>
<sequence>MHQPSTSQHLFTRTHMLPVCVSRGVDTTCSIFPATSNAHFRYNQATFTSMQPKQTFRHTPPGVELPCSHVPRGSVYLLPTHSNFHLCGYTPSHHMQFSISASLPTFVTIAITPRHEYHPTT</sequence>
<evidence type="ECO:0000313" key="1">
    <source>
        <dbReference type="WBParaSite" id="MCU_002976-RA"/>
    </source>
</evidence>
<reference evidence="1" key="1">
    <citation type="submission" date="2019-11" db="UniProtKB">
        <authorList>
            <consortium name="WormBaseParasite"/>
        </authorList>
    </citation>
    <scope>IDENTIFICATION</scope>
</reference>
<proteinExistence type="predicted"/>
<organism evidence="1">
    <name type="scientific">Mesocestoides corti</name>
    <name type="common">Flatworm</name>
    <dbReference type="NCBI Taxonomy" id="53468"/>
    <lineage>
        <taxon>Eukaryota</taxon>
        <taxon>Metazoa</taxon>
        <taxon>Spiralia</taxon>
        <taxon>Lophotrochozoa</taxon>
        <taxon>Platyhelminthes</taxon>
        <taxon>Cestoda</taxon>
        <taxon>Eucestoda</taxon>
        <taxon>Cyclophyllidea</taxon>
        <taxon>Mesocestoididae</taxon>
        <taxon>Mesocestoides</taxon>
    </lineage>
</organism>
<dbReference type="WBParaSite" id="MCU_002976-RA">
    <property type="protein sequence ID" value="MCU_002976-RA"/>
    <property type="gene ID" value="MCU_002976"/>
</dbReference>
<protein>
    <submittedName>
        <fullName evidence="1">Uncharacterized protein</fullName>
    </submittedName>
</protein>